<dbReference type="PANTHER" id="PTHR24171:SF9">
    <property type="entry name" value="ANKYRIN REPEAT DOMAIN-CONTAINING PROTEIN 39"/>
    <property type="match status" value="1"/>
</dbReference>
<accession>A0A1H8SAW9</accession>
<dbReference type="RefSeq" id="WP_072379110.1">
    <property type="nucleotide sequence ID" value="NZ_FNXB01000032.1"/>
</dbReference>
<dbReference type="Pfam" id="PF12796">
    <property type="entry name" value="Ank_2"/>
    <property type="match status" value="2"/>
</dbReference>
<feature type="signal peptide" evidence="4">
    <location>
        <begin position="1"/>
        <end position="20"/>
    </location>
</feature>
<organism evidence="5 7">
    <name type="scientific">Rhizobium tibeticum</name>
    <dbReference type="NCBI Taxonomy" id="501024"/>
    <lineage>
        <taxon>Bacteria</taxon>
        <taxon>Pseudomonadati</taxon>
        <taxon>Pseudomonadota</taxon>
        <taxon>Alphaproteobacteria</taxon>
        <taxon>Hyphomicrobiales</taxon>
        <taxon>Rhizobiaceae</taxon>
        <taxon>Rhizobium/Agrobacterium group</taxon>
        <taxon>Rhizobium</taxon>
    </lineage>
</organism>
<proteinExistence type="predicted"/>
<dbReference type="STRING" id="501024.RTCCBAU85039_4751"/>
<dbReference type="SUPFAM" id="SSF48403">
    <property type="entry name" value="Ankyrin repeat"/>
    <property type="match status" value="1"/>
</dbReference>
<evidence type="ECO:0000256" key="4">
    <source>
        <dbReference type="SAM" id="SignalP"/>
    </source>
</evidence>
<evidence type="ECO:0000313" key="8">
    <source>
        <dbReference type="Proteomes" id="UP000198939"/>
    </source>
</evidence>
<dbReference type="PROSITE" id="PS50088">
    <property type="entry name" value="ANK_REPEAT"/>
    <property type="match status" value="3"/>
</dbReference>
<dbReference type="OrthoDB" id="7837736at2"/>
<reference evidence="6 8" key="3">
    <citation type="submission" date="2016-10" db="EMBL/GenBank/DDBJ databases">
        <authorList>
            <person name="Varghese N."/>
            <person name="Submissions S."/>
        </authorList>
    </citation>
    <scope>NUCLEOTIDE SEQUENCE [LARGE SCALE GENOMIC DNA]</scope>
    <source>
        <strain evidence="6 8">CGMCC 1.7071</strain>
    </source>
</reference>
<feature type="repeat" description="ANK" evidence="3">
    <location>
        <begin position="118"/>
        <end position="150"/>
    </location>
</feature>
<evidence type="ECO:0000313" key="7">
    <source>
        <dbReference type="Proteomes" id="UP000183063"/>
    </source>
</evidence>
<dbReference type="GO" id="GO:0016740">
    <property type="term" value="F:transferase activity"/>
    <property type="evidence" value="ECO:0007669"/>
    <property type="project" value="UniProtKB-KW"/>
</dbReference>
<protein>
    <submittedName>
        <fullName evidence="6">Ankyrin repeat-containing protein</fullName>
    </submittedName>
    <submittedName>
        <fullName evidence="5">Phosphocholine transferase AnkX</fullName>
        <ecNumber evidence="5">2.7.1.-</ecNumber>
    </submittedName>
</protein>
<sequence length="196" mass="21019">MRFVSTACLGFFFGISFAWAGTLHDAAKDGDIERAKQAIDQRADIGEPNEAGEPPLIIAALSGHKDVVVLLVEKGGDVNIRNKGGLTALHAAAYGGHLDIVEVLVSKGARVNDEKNFYHMSPLHAAAEEGHADVVAFLLASKADIEAKERNGYTPLTQAGWRSHWDVAGLLLKAGAVCQQADLVGDWLYAECTKRK</sequence>
<dbReference type="PRINTS" id="PR01415">
    <property type="entry name" value="ANKYRIN"/>
</dbReference>
<dbReference type="PANTHER" id="PTHR24171">
    <property type="entry name" value="ANKYRIN REPEAT DOMAIN-CONTAINING PROTEIN 39-RELATED"/>
    <property type="match status" value="1"/>
</dbReference>
<evidence type="ECO:0000256" key="1">
    <source>
        <dbReference type="ARBA" id="ARBA00022737"/>
    </source>
</evidence>
<feature type="repeat" description="ANK" evidence="3">
    <location>
        <begin position="84"/>
        <end position="116"/>
    </location>
</feature>
<dbReference type="InterPro" id="IPR002110">
    <property type="entry name" value="Ankyrin_rpt"/>
</dbReference>
<keyword evidence="1" id="KW-0677">Repeat</keyword>
<keyword evidence="2 3" id="KW-0040">ANK repeat</keyword>
<reference evidence="7" key="2">
    <citation type="submission" date="2016-10" db="EMBL/GenBank/DDBJ databases">
        <authorList>
            <person name="Wibberg D."/>
        </authorList>
    </citation>
    <scope>NUCLEOTIDE SEQUENCE [LARGE SCALE GENOMIC DNA]</scope>
</reference>
<evidence type="ECO:0000256" key="2">
    <source>
        <dbReference type="ARBA" id="ARBA00023043"/>
    </source>
</evidence>
<reference evidence="5" key="1">
    <citation type="submission" date="2016-10" db="EMBL/GenBank/DDBJ databases">
        <authorList>
            <person name="de Groot N.N."/>
        </authorList>
    </citation>
    <scope>NUCLEOTIDE SEQUENCE [LARGE SCALE GENOMIC DNA]</scope>
    <source>
        <strain evidence="5">CCBAU85039</strain>
    </source>
</reference>
<evidence type="ECO:0000313" key="5">
    <source>
        <dbReference type="EMBL" id="SEI12083.1"/>
    </source>
</evidence>
<keyword evidence="5" id="KW-0808">Transferase</keyword>
<dbReference type="InterPro" id="IPR036770">
    <property type="entry name" value="Ankyrin_rpt-contain_sf"/>
</dbReference>
<dbReference type="Proteomes" id="UP000183063">
    <property type="component" value="Unassembled WGS sequence"/>
</dbReference>
<dbReference type="EC" id="2.7.1.-" evidence="5"/>
<dbReference type="AlphaFoldDB" id="A0A1H8SAW9"/>
<dbReference type="EMBL" id="FOCV01000024">
    <property type="protein sequence ID" value="SEO75725.1"/>
    <property type="molecule type" value="Genomic_DNA"/>
</dbReference>
<name>A0A1H8SAW9_9HYPH</name>
<feature type="chain" id="PRO_5030029792" evidence="4">
    <location>
        <begin position="21"/>
        <end position="196"/>
    </location>
</feature>
<gene>
    <name evidence="5" type="primary">ankX</name>
    <name evidence="5" type="ORF">RTCCBAU85039_4751</name>
    <name evidence="6" type="ORF">SAMN05216228_102414</name>
</gene>
<keyword evidence="4" id="KW-0732">Signal</keyword>
<evidence type="ECO:0000313" key="6">
    <source>
        <dbReference type="EMBL" id="SEO75725.1"/>
    </source>
</evidence>
<feature type="repeat" description="ANK" evidence="3">
    <location>
        <begin position="51"/>
        <end position="83"/>
    </location>
</feature>
<dbReference type="Gene3D" id="1.25.40.20">
    <property type="entry name" value="Ankyrin repeat-containing domain"/>
    <property type="match status" value="2"/>
</dbReference>
<dbReference type="Proteomes" id="UP000198939">
    <property type="component" value="Unassembled WGS sequence"/>
</dbReference>
<dbReference type="EMBL" id="FNXB01000032">
    <property type="protein sequence ID" value="SEI12083.1"/>
    <property type="molecule type" value="Genomic_DNA"/>
</dbReference>
<evidence type="ECO:0000256" key="3">
    <source>
        <dbReference type="PROSITE-ProRule" id="PRU00023"/>
    </source>
</evidence>
<keyword evidence="8" id="KW-1185">Reference proteome</keyword>
<dbReference type="SMART" id="SM00248">
    <property type="entry name" value="ANK"/>
    <property type="match status" value="5"/>
</dbReference>
<dbReference type="PROSITE" id="PS50297">
    <property type="entry name" value="ANK_REP_REGION"/>
    <property type="match status" value="3"/>
</dbReference>